<feature type="site" description="Contributes to redox potential value" evidence="9">
    <location>
        <position position="32"/>
    </location>
</feature>
<feature type="domain" description="Thioredoxin" evidence="11">
    <location>
        <begin position="1"/>
        <end position="105"/>
    </location>
</feature>
<feature type="site" description="Deprotonates C-terminal active site Cys" evidence="9">
    <location>
        <position position="24"/>
    </location>
</feature>
<evidence type="ECO:0000256" key="5">
    <source>
        <dbReference type="ARBA" id="ARBA00023157"/>
    </source>
</evidence>
<evidence type="ECO:0000256" key="10">
    <source>
        <dbReference type="PIRSR" id="PIRSR000077-4"/>
    </source>
</evidence>
<dbReference type="EMBL" id="SWOV01000011">
    <property type="protein sequence ID" value="NFF87407.1"/>
    <property type="molecule type" value="Genomic_DNA"/>
</dbReference>
<dbReference type="GO" id="GO:0015035">
    <property type="term" value="F:protein-disulfide reductase activity"/>
    <property type="evidence" value="ECO:0007669"/>
    <property type="project" value="UniProtKB-UniRule"/>
</dbReference>
<evidence type="ECO:0000256" key="6">
    <source>
        <dbReference type="ARBA" id="ARBA00023284"/>
    </source>
</evidence>
<evidence type="ECO:0000313" key="14">
    <source>
        <dbReference type="Proteomes" id="UP000473681"/>
    </source>
</evidence>
<dbReference type="CDD" id="cd02947">
    <property type="entry name" value="TRX_family"/>
    <property type="match status" value="1"/>
</dbReference>
<feature type="active site" description="Nucleophile" evidence="9">
    <location>
        <position position="33"/>
    </location>
</feature>
<dbReference type="PROSITE" id="PS51352">
    <property type="entry name" value="THIOREDOXIN_2"/>
    <property type="match status" value="1"/>
</dbReference>
<dbReference type="InterPro" id="IPR005746">
    <property type="entry name" value="Thioredoxin"/>
</dbReference>
<protein>
    <recommendedName>
        <fullName evidence="2 7">Thioredoxin</fullName>
    </recommendedName>
</protein>
<dbReference type="InterPro" id="IPR013766">
    <property type="entry name" value="Thioredoxin_domain"/>
</dbReference>
<evidence type="ECO:0000256" key="1">
    <source>
        <dbReference type="ARBA" id="ARBA00008987"/>
    </source>
</evidence>
<evidence type="ECO:0000313" key="15">
    <source>
        <dbReference type="Proteomes" id="UP000476820"/>
    </source>
</evidence>
<proteinExistence type="inferred from homology"/>
<comment type="similarity">
    <text evidence="1 8">Belongs to the thioredoxin family.</text>
</comment>
<evidence type="ECO:0000256" key="3">
    <source>
        <dbReference type="ARBA" id="ARBA00022448"/>
    </source>
</evidence>
<name>A0A0M1LDY3_CLOBO</name>
<dbReference type="FunFam" id="3.40.30.10:FF:000001">
    <property type="entry name" value="Thioredoxin"/>
    <property type="match status" value="1"/>
</dbReference>
<evidence type="ECO:0000256" key="7">
    <source>
        <dbReference type="NCBIfam" id="TIGR01068"/>
    </source>
</evidence>
<keyword evidence="6 10" id="KW-0676">Redox-active center</keyword>
<accession>A0A0M1LDY3</accession>
<evidence type="ECO:0000256" key="4">
    <source>
        <dbReference type="ARBA" id="ARBA00022982"/>
    </source>
</evidence>
<reference evidence="14 15" key="1">
    <citation type="submission" date="2019-04" db="EMBL/GenBank/DDBJ databases">
        <title>Genome sequencing of Clostridium botulinum Groups I-IV and Clostridium butyricum.</title>
        <authorList>
            <person name="Brunt J."/>
            <person name="Van Vliet A.H.M."/>
            <person name="Stringer S.C."/>
            <person name="Carter A.T."/>
            <person name="Peck M.W."/>
        </authorList>
    </citation>
    <scope>NUCLEOTIDE SEQUENCE [LARGE SCALE GENOMIC DNA]</scope>
    <source>
        <strain evidence="12 15">1605</strain>
        <strain evidence="13 14">CB-K-33E</strain>
    </source>
</reference>
<evidence type="ECO:0000256" key="2">
    <source>
        <dbReference type="ARBA" id="ARBA00020570"/>
    </source>
</evidence>
<sequence>MAKIINSREFMEKVENTKGVVMVDFFADWCGPCKMLAPIFEDLSNEFNDKAKLFKLNVDESGEIAEKYGVFSIPTMIIFKNGKAVENLTGFMPKENITNKLKAHL</sequence>
<dbReference type="GO" id="GO:0005737">
    <property type="term" value="C:cytoplasm"/>
    <property type="evidence" value="ECO:0007669"/>
    <property type="project" value="TreeGrafter"/>
</dbReference>
<feature type="site" description="Contributes to redox potential value" evidence="9">
    <location>
        <position position="31"/>
    </location>
</feature>
<evidence type="ECO:0000313" key="12">
    <source>
        <dbReference type="EMBL" id="NFF87407.1"/>
    </source>
</evidence>
<evidence type="ECO:0000256" key="9">
    <source>
        <dbReference type="PIRSR" id="PIRSR000077-1"/>
    </source>
</evidence>
<evidence type="ECO:0000259" key="11">
    <source>
        <dbReference type="PROSITE" id="PS51352"/>
    </source>
</evidence>
<keyword evidence="5 10" id="KW-1015">Disulfide bond</keyword>
<dbReference type="PIRSF" id="PIRSF000077">
    <property type="entry name" value="Thioredoxin"/>
    <property type="match status" value="1"/>
</dbReference>
<dbReference type="Proteomes" id="UP000476820">
    <property type="component" value="Unassembled WGS sequence"/>
</dbReference>
<comment type="caution">
    <text evidence="12">The sequence shown here is derived from an EMBL/GenBank/DDBJ whole genome shotgun (WGS) entry which is preliminary data.</text>
</comment>
<dbReference type="PROSITE" id="PS00194">
    <property type="entry name" value="THIOREDOXIN_1"/>
    <property type="match status" value="1"/>
</dbReference>
<organism evidence="12 15">
    <name type="scientific">Clostridium botulinum</name>
    <dbReference type="NCBI Taxonomy" id="1491"/>
    <lineage>
        <taxon>Bacteria</taxon>
        <taxon>Bacillati</taxon>
        <taxon>Bacillota</taxon>
        <taxon>Clostridia</taxon>
        <taxon>Eubacteriales</taxon>
        <taxon>Clostridiaceae</taxon>
        <taxon>Clostridium</taxon>
    </lineage>
</organism>
<dbReference type="PANTHER" id="PTHR45663:SF11">
    <property type="entry name" value="GEO12009P1"/>
    <property type="match status" value="1"/>
</dbReference>
<keyword evidence="4" id="KW-0249">Electron transport</keyword>
<feature type="active site" description="Nucleophile" evidence="9">
    <location>
        <position position="30"/>
    </location>
</feature>
<dbReference type="PANTHER" id="PTHR45663">
    <property type="entry name" value="GEO12009P1"/>
    <property type="match status" value="1"/>
</dbReference>
<dbReference type="OrthoDB" id="9790390at2"/>
<evidence type="ECO:0000256" key="8">
    <source>
        <dbReference type="PIRNR" id="PIRNR000077"/>
    </source>
</evidence>
<dbReference type="InterPro" id="IPR017937">
    <property type="entry name" value="Thioredoxin_CS"/>
</dbReference>
<evidence type="ECO:0000313" key="13">
    <source>
        <dbReference type="EMBL" id="NFN34678.1"/>
    </source>
</evidence>
<dbReference type="SUPFAM" id="SSF52833">
    <property type="entry name" value="Thioredoxin-like"/>
    <property type="match status" value="1"/>
</dbReference>
<dbReference type="Gene3D" id="3.40.30.10">
    <property type="entry name" value="Glutaredoxin"/>
    <property type="match status" value="1"/>
</dbReference>
<dbReference type="EMBL" id="SWVK01000006">
    <property type="protein sequence ID" value="NFN34678.1"/>
    <property type="molecule type" value="Genomic_DNA"/>
</dbReference>
<dbReference type="InterPro" id="IPR036249">
    <property type="entry name" value="Thioredoxin-like_sf"/>
</dbReference>
<dbReference type="Proteomes" id="UP000473681">
    <property type="component" value="Unassembled WGS sequence"/>
</dbReference>
<gene>
    <name evidence="12" type="primary">trxA</name>
    <name evidence="12" type="ORF">FC774_05895</name>
    <name evidence="13" type="ORF">FDB51_05905</name>
</gene>
<dbReference type="Pfam" id="PF00085">
    <property type="entry name" value="Thioredoxin"/>
    <property type="match status" value="1"/>
</dbReference>
<keyword evidence="3" id="KW-0813">Transport</keyword>
<dbReference type="RefSeq" id="WP_053342801.1">
    <property type="nucleotide sequence ID" value="NZ_LFPA01000101.1"/>
</dbReference>
<dbReference type="NCBIfam" id="TIGR01068">
    <property type="entry name" value="thioredoxin"/>
    <property type="match status" value="1"/>
</dbReference>
<feature type="disulfide bond" description="Redox-active" evidence="10">
    <location>
        <begin position="30"/>
        <end position="33"/>
    </location>
</feature>
<dbReference type="AlphaFoldDB" id="A0A0M1LDY3"/>
<dbReference type="PRINTS" id="PR00421">
    <property type="entry name" value="THIOREDOXIN"/>
</dbReference>